<name>A0A1E8Q8S3_9MYCO</name>
<dbReference type="SUPFAM" id="SSF56112">
    <property type="entry name" value="Protein kinase-like (PK-like)"/>
    <property type="match status" value="1"/>
</dbReference>
<accession>A0A1E8Q8S3</accession>
<dbReference type="AlphaFoldDB" id="A0A1E8Q8S3"/>
<dbReference type="EMBL" id="MCHX01000007">
    <property type="protein sequence ID" value="OFJ54947.1"/>
    <property type="molecule type" value="Genomic_DNA"/>
</dbReference>
<keyword evidence="2" id="KW-1185">Reference proteome</keyword>
<protein>
    <recommendedName>
        <fullName evidence="3">Aminoglycoside phosphotransferase domain-containing protein</fullName>
    </recommendedName>
</protein>
<evidence type="ECO:0000313" key="2">
    <source>
        <dbReference type="Proteomes" id="UP000178953"/>
    </source>
</evidence>
<comment type="caution">
    <text evidence="1">The sequence shown here is derived from an EMBL/GenBank/DDBJ whole genome shotgun (WGS) entry which is preliminary data.</text>
</comment>
<dbReference type="Proteomes" id="UP000178953">
    <property type="component" value="Unassembled WGS sequence"/>
</dbReference>
<reference evidence="1 2" key="1">
    <citation type="submission" date="2016-09" db="EMBL/GenBank/DDBJ databases">
        <title>genome sequence of Mycobacterium sp. 739 SCH.</title>
        <authorList>
            <person name="Greninger A.L."/>
            <person name="Qin X."/>
            <person name="Jerome K."/>
            <person name="Vora S."/>
            <person name="Quinn K."/>
        </authorList>
    </citation>
    <scope>NUCLEOTIDE SEQUENCE [LARGE SCALE GENOMIC DNA]</scope>
    <source>
        <strain evidence="1 2">SCH</strain>
    </source>
</reference>
<sequence>MIGVPGDHLGLPIPVDPAALRTAGTAWLTEAFRVAGSLPTDDRVTAVERCEEVAGGSTGRKAVLDVRYARARSSSELFVKFSRDLTDPLRDRGRTQLAAEVRFALLARSPAFPIPVARPVFADYHAASGTGILVTERIPFGRNGIEPHQPKCLDHLLDRPVEHYRALLLALARLAGTDRSGALGSHLADQFPVDLRAATVGEPPLLTPQRLERRLDRLDAFAQRYPGLLSPAVTATTFRSRLRVEAPRVLGAEPAIWRMLTASTDHVALCHWNANVDNAWFWRADDGALHCGLLDWGCVSRMNVAMALWGSLSGAEAWLWDRHLDELIESFCAEYHRAGGPLVDPGRLRGEVVVYTALMALTWLLDVPALVASRAESATDCTDPRIAGDESLRAPLRMLDNALNLWATSDLATVLDGLPVTR</sequence>
<gene>
    <name evidence="1" type="ORF">BEL07_04065</name>
</gene>
<organism evidence="1 2">
    <name type="scientific">Mycolicibacterium grossiae</name>
    <dbReference type="NCBI Taxonomy" id="1552759"/>
    <lineage>
        <taxon>Bacteria</taxon>
        <taxon>Bacillati</taxon>
        <taxon>Actinomycetota</taxon>
        <taxon>Actinomycetes</taxon>
        <taxon>Mycobacteriales</taxon>
        <taxon>Mycobacteriaceae</taxon>
        <taxon>Mycolicibacterium</taxon>
    </lineage>
</organism>
<dbReference type="RefSeq" id="WP_070351834.1">
    <property type="nucleotide sequence ID" value="NZ_CP043474.1"/>
</dbReference>
<evidence type="ECO:0000313" key="1">
    <source>
        <dbReference type="EMBL" id="OFJ54947.1"/>
    </source>
</evidence>
<dbReference type="InterPro" id="IPR011009">
    <property type="entry name" value="Kinase-like_dom_sf"/>
</dbReference>
<evidence type="ECO:0008006" key="3">
    <source>
        <dbReference type="Google" id="ProtNLM"/>
    </source>
</evidence>
<proteinExistence type="predicted"/>